<dbReference type="EMBL" id="GL883091">
    <property type="protein sequence ID" value="EGG12378.1"/>
    <property type="molecule type" value="Genomic_DNA"/>
</dbReference>
<sequence>MSIITSTEPTNLQAEDHSVITPATQDESPNQISAVSITNKSSSDAVERITEPQPLPSAVEESEPFSENERLPLPTPSTPSRNNQACAPSTSSPNQTDERWLIKKILWPPFPPSGSNPKSISIIMQNTNGPCSLLAVCNILLLQGSIVLPGPPDRTSISFQTLSSVLADYLVRHSADPTNLSVALSVIPSSRTGLNLNPRFGSIDGFGPGSGELALFSSAGVPLVHGWVADPQDQDTWDALMKCGDYDRALQEEEYRNQESRIGVQPGPTFNSLQPSLPSQARIQQVHAQSTSCPQVLSETSGTSFPSNQQCVTTAASTHGRRASHGSGQRKKNCIIM</sequence>
<dbReference type="Proteomes" id="UP000001072">
    <property type="component" value="Unassembled WGS sequence"/>
</dbReference>
<dbReference type="GO" id="GO:0005829">
    <property type="term" value="C:cytosol"/>
    <property type="evidence" value="ECO:0007669"/>
    <property type="project" value="TreeGrafter"/>
</dbReference>
<dbReference type="RefSeq" id="XP_007404753.1">
    <property type="nucleotide sequence ID" value="XM_007404691.1"/>
</dbReference>
<organism evidence="4">
    <name type="scientific">Melampsora larici-populina (strain 98AG31 / pathotype 3-4-7)</name>
    <name type="common">Poplar leaf rust fungus</name>
    <dbReference type="NCBI Taxonomy" id="747676"/>
    <lineage>
        <taxon>Eukaryota</taxon>
        <taxon>Fungi</taxon>
        <taxon>Dikarya</taxon>
        <taxon>Basidiomycota</taxon>
        <taxon>Pucciniomycotina</taxon>
        <taxon>Pucciniomycetes</taxon>
        <taxon>Pucciniales</taxon>
        <taxon>Melampsoraceae</taxon>
        <taxon>Melampsora</taxon>
    </lineage>
</organism>
<dbReference type="KEGG" id="mlr:MELLADRAFT_115056"/>
<feature type="region of interest" description="Disordered" evidence="1">
    <location>
        <begin position="1"/>
        <end position="96"/>
    </location>
</feature>
<feature type="region of interest" description="Disordered" evidence="1">
    <location>
        <begin position="316"/>
        <end position="337"/>
    </location>
</feature>
<dbReference type="GO" id="GO:0016807">
    <property type="term" value="F:cysteine-type carboxypeptidase activity"/>
    <property type="evidence" value="ECO:0007669"/>
    <property type="project" value="TreeGrafter"/>
</dbReference>
<dbReference type="Pfam" id="PF04424">
    <property type="entry name" value="MINDY_DUB"/>
    <property type="match status" value="1"/>
</dbReference>
<gene>
    <name evidence="3" type="ORF">MELLADRAFT_115056</name>
</gene>
<evidence type="ECO:0000256" key="1">
    <source>
        <dbReference type="SAM" id="MobiDB-lite"/>
    </source>
</evidence>
<protein>
    <recommendedName>
        <fullName evidence="2">MINDY deubiquitinase domain-containing protein</fullName>
    </recommendedName>
</protein>
<dbReference type="GeneID" id="18925518"/>
<feature type="compositionally biased region" description="Basic residues" evidence="1">
    <location>
        <begin position="319"/>
        <end position="337"/>
    </location>
</feature>
<dbReference type="GO" id="GO:1990380">
    <property type="term" value="F:K48-linked deubiquitinase activity"/>
    <property type="evidence" value="ECO:0007669"/>
    <property type="project" value="InterPro"/>
</dbReference>
<dbReference type="STRING" id="747676.F4R6X5"/>
<dbReference type="eggNOG" id="KOG2427">
    <property type="taxonomic scope" value="Eukaryota"/>
</dbReference>
<dbReference type="InParanoid" id="F4R6X5"/>
<dbReference type="AlphaFoldDB" id="F4R6X5"/>
<dbReference type="GO" id="GO:0004843">
    <property type="term" value="F:cysteine-type deubiquitinase activity"/>
    <property type="evidence" value="ECO:0007669"/>
    <property type="project" value="InterPro"/>
</dbReference>
<dbReference type="HOGENOM" id="CLU_824063_0_0_1"/>
<dbReference type="PANTHER" id="PTHR18063">
    <property type="entry name" value="NF-E2 INDUCIBLE PROTEIN"/>
    <property type="match status" value="1"/>
</dbReference>
<dbReference type="GO" id="GO:0071108">
    <property type="term" value="P:protein K48-linked deubiquitination"/>
    <property type="evidence" value="ECO:0007669"/>
    <property type="project" value="TreeGrafter"/>
</dbReference>
<proteinExistence type="predicted"/>
<dbReference type="InterPro" id="IPR007518">
    <property type="entry name" value="MINDY"/>
</dbReference>
<dbReference type="InterPro" id="IPR033979">
    <property type="entry name" value="MINDY_domain"/>
</dbReference>
<feature type="compositionally biased region" description="Polar residues" evidence="1">
    <location>
        <begin position="1"/>
        <end position="13"/>
    </location>
</feature>
<feature type="compositionally biased region" description="Polar residues" evidence="1">
    <location>
        <begin position="21"/>
        <end position="44"/>
    </location>
</feature>
<feature type="compositionally biased region" description="Polar residues" evidence="1">
    <location>
        <begin position="78"/>
        <end position="95"/>
    </location>
</feature>
<feature type="domain" description="MINDY deubiquitinase" evidence="2">
    <location>
        <begin position="99"/>
        <end position="251"/>
    </location>
</feature>
<dbReference type="VEuPathDB" id="FungiDB:MELLADRAFT_115056"/>
<accession>F4R6X5</accession>
<evidence type="ECO:0000313" key="4">
    <source>
        <dbReference type="Proteomes" id="UP000001072"/>
    </source>
</evidence>
<keyword evidence="4" id="KW-1185">Reference proteome</keyword>
<evidence type="ECO:0000313" key="3">
    <source>
        <dbReference type="EMBL" id="EGG12378.1"/>
    </source>
</evidence>
<evidence type="ECO:0000259" key="2">
    <source>
        <dbReference type="Pfam" id="PF04424"/>
    </source>
</evidence>
<name>F4R6X5_MELLP</name>
<dbReference type="PANTHER" id="PTHR18063:SF6">
    <property type="entry name" value="UBIQUITIN CARBOXYL-TERMINAL HYDROLASE"/>
    <property type="match status" value="1"/>
</dbReference>
<dbReference type="GO" id="GO:0071944">
    <property type="term" value="C:cell periphery"/>
    <property type="evidence" value="ECO:0007669"/>
    <property type="project" value="TreeGrafter"/>
</dbReference>
<reference evidence="4" key="1">
    <citation type="journal article" date="2011" name="Proc. Natl. Acad. Sci. U.S.A.">
        <title>Obligate biotrophy features unraveled by the genomic analysis of rust fungi.</title>
        <authorList>
            <person name="Duplessis S."/>
            <person name="Cuomo C.A."/>
            <person name="Lin Y.-C."/>
            <person name="Aerts A."/>
            <person name="Tisserant E."/>
            <person name="Veneault-Fourrey C."/>
            <person name="Joly D.L."/>
            <person name="Hacquard S."/>
            <person name="Amselem J."/>
            <person name="Cantarel B.L."/>
            <person name="Chiu R."/>
            <person name="Coutinho P.M."/>
            <person name="Feau N."/>
            <person name="Field M."/>
            <person name="Frey P."/>
            <person name="Gelhaye E."/>
            <person name="Goldberg J."/>
            <person name="Grabherr M.G."/>
            <person name="Kodira C.D."/>
            <person name="Kohler A."/>
            <person name="Kuees U."/>
            <person name="Lindquist E.A."/>
            <person name="Lucas S.M."/>
            <person name="Mago R."/>
            <person name="Mauceli E."/>
            <person name="Morin E."/>
            <person name="Murat C."/>
            <person name="Pangilinan J.L."/>
            <person name="Park R."/>
            <person name="Pearson M."/>
            <person name="Quesneville H."/>
            <person name="Rouhier N."/>
            <person name="Sakthikumar S."/>
            <person name="Salamov A.A."/>
            <person name="Schmutz J."/>
            <person name="Selles B."/>
            <person name="Shapiro H."/>
            <person name="Tanguay P."/>
            <person name="Tuskan G.A."/>
            <person name="Henrissat B."/>
            <person name="Van de Peer Y."/>
            <person name="Rouze P."/>
            <person name="Ellis J.G."/>
            <person name="Dodds P.N."/>
            <person name="Schein J.E."/>
            <person name="Zhong S."/>
            <person name="Hamelin R.C."/>
            <person name="Grigoriev I.V."/>
            <person name="Szabo L.J."/>
            <person name="Martin F."/>
        </authorList>
    </citation>
    <scope>NUCLEOTIDE SEQUENCE [LARGE SCALE GENOMIC DNA]</scope>
    <source>
        <strain evidence="4">98AG31 / pathotype 3-4-7</strain>
    </source>
</reference>
<dbReference type="OrthoDB" id="10261212at2759"/>